<dbReference type="SMART" id="SM00504">
    <property type="entry name" value="Ubox"/>
    <property type="match status" value="1"/>
</dbReference>
<comment type="catalytic activity">
    <reaction evidence="1">
        <text>S-ubiquitinyl-[E2 ubiquitin-conjugating enzyme]-L-cysteine + [acceptor protein]-L-lysine = [E2 ubiquitin-conjugating enzyme]-L-cysteine + N(6)-ubiquitinyl-[acceptor protein]-L-lysine.</text>
        <dbReference type="EC" id="2.3.2.27"/>
    </reaction>
</comment>
<dbReference type="PROSITE" id="PS51698">
    <property type="entry name" value="U_BOX"/>
    <property type="match status" value="1"/>
</dbReference>
<evidence type="ECO:0000259" key="6">
    <source>
        <dbReference type="PROSITE" id="PS51698"/>
    </source>
</evidence>
<dbReference type="InterPro" id="IPR013083">
    <property type="entry name" value="Znf_RING/FYVE/PHD"/>
</dbReference>
<evidence type="ECO:0000256" key="2">
    <source>
        <dbReference type="ARBA" id="ARBA00004906"/>
    </source>
</evidence>
<dbReference type="PANTHER" id="PTHR23315">
    <property type="entry name" value="U BOX DOMAIN-CONTAINING"/>
    <property type="match status" value="1"/>
</dbReference>
<keyword evidence="8" id="KW-1185">Reference proteome</keyword>
<sequence length="736" mass="81469">MWSDSAEVSETPSSYRAIKVHHLMCMELFQFITRVSVLLPAIEAARPGCSSGREALCRLNIEIDKATTLRQHCTESSKLYLALTGDSILSRCEKSRNLFKQSLSQVQNQVPVSLAAEISQLIAKLRGVVFSLDPSEEEAGKVLKELLRRYVNTTDSAEEHAFEAIQVAMWKLHITSLKALSIEKGSIKKLLDRVGEGETSKRRILSIFLRLLNKHGKSIVTEQTENGSLQQEDSYQCEANSRLGCQLDDAEVDILRSSLPPDEFKCPLSLRLMYEPVVIASGRTYERFRILKWFAEGNDTCPTTRRKLANLSLIPNHTMKDLISRWSATHGVSVPDPSMEASGAHLLESRSNSIASLSSSMNNLLLPSFSNLSHESSDAGRVYYAKTLSNFDAISEESNDSIHRVQFQDMDLNPLTRLSSLSWGSQCILVGKISNIFKYNDQACNWMSFEDFVPAMIRFLKDAHDLNDLNSQILGCLSLSTVLQKCRSSLAYLNDDTFALLVSFLGTEVSKEALSVLKVSSCHQYCQQKIVASGALTPILKMLDDLQNRELHEPAIKILCNLSGNSRIVSFITLSDVIPKLIPFLEDTALARDSLIILKNLCITEVATASVAETDGCIPSVVKLLDSDSLEDQEHAVSLLLSLCSQCVQYCKLVIHTDERVFSDLANIYANGSSNGKAMALKLLNLFNNNGESSVADVDISKVSTVVYTQRKSSSKAPGLLRKLFSKQGSVAKSKK</sequence>
<evidence type="ECO:0000313" key="8">
    <source>
        <dbReference type="Proteomes" id="UP001234989"/>
    </source>
</evidence>
<dbReference type="EMBL" id="CP133614">
    <property type="protein sequence ID" value="WMV18124.1"/>
    <property type="molecule type" value="Genomic_DNA"/>
</dbReference>
<dbReference type="AlphaFoldDB" id="A0AAF0QDW2"/>
<organism evidence="7 8">
    <name type="scientific">Solanum verrucosum</name>
    <dbReference type="NCBI Taxonomy" id="315347"/>
    <lineage>
        <taxon>Eukaryota</taxon>
        <taxon>Viridiplantae</taxon>
        <taxon>Streptophyta</taxon>
        <taxon>Embryophyta</taxon>
        <taxon>Tracheophyta</taxon>
        <taxon>Spermatophyta</taxon>
        <taxon>Magnoliopsida</taxon>
        <taxon>eudicotyledons</taxon>
        <taxon>Gunneridae</taxon>
        <taxon>Pentapetalae</taxon>
        <taxon>asterids</taxon>
        <taxon>lamiids</taxon>
        <taxon>Solanales</taxon>
        <taxon>Solanaceae</taxon>
        <taxon>Solanoideae</taxon>
        <taxon>Solaneae</taxon>
        <taxon>Solanum</taxon>
    </lineage>
</organism>
<protein>
    <recommendedName>
        <fullName evidence="3">RING-type E3 ubiquitin transferase</fullName>
        <ecNumber evidence="3">2.3.2.27</ecNumber>
    </recommendedName>
</protein>
<evidence type="ECO:0000256" key="3">
    <source>
        <dbReference type="ARBA" id="ARBA00012483"/>
    </source>
</evidence>
<keyword evidence="5" id="KW-0833">Ubl conjugation pathway</keyword>
<feature type="domain" description="U-box" evidence="6">
    <location>
        <begin position="259"/>
        <end position="333"/>
    </location>
</feature>
<dbReference type="InterPro" id="IPR045210">
    <property type="entry name" value="RING-Ubox_PUB"/>
</dbReference>
<dbReference type="InterPro" id="IPR011989">
    <property type="entry name" value="ARM-like"/>
</dbReference>
<dbReference type="CDD" id="cd16664">
    <property type="entry name" value="RING-Ubox_PUB"/>
    <property type="match status" value="1"/>
</dbReference>
<keyword evidence="4" id="KW-0808">Transferase</keyword>
<dbReference type="GO" id="GO:0016567">
    <property type="term" value="P:protein ubiquitination"/>
    <property type="evidence" value="ECO:0007669"/>
    <property type="project" value="InterPro"/>
</dbReference>
<accession>A0AAF0QDW2</accession>
<evidence type="ECO:0000256" key="1">
    <source>
        <dbReference type="ARBA" id="ARBA00000900"/>
    </source>
</evidence>
<dbReference type="EC" id="2.3.2.27" evidence="3"/>
<reference evidence="7" key="1">
    <citation type="submission" date="2023-08" db="EMBL/GenBank/DDBJ databases">
        <title>A de novo genome assembly of Solanum verrucosum Schlechtendal, a Mexican diploid species geographically isolated from the other diploid A-genome species in potato relatives.</title>
        <authorList>
            <person name="Hosaka K."/>
        </authorList>
    </citation>
    <scope>NUCLEOTIDE SEQUENCE</scope>
    <source>
        <tissue evidence="7">Young leaves</tissue>
    </source>
</reference>
<dbReference type="Gene3D" id="3.30.40.10">
    <property type="entry name" value="Zinc/RING finger domain, C3HC4 (zinc finger)"/>
    <property type="match status" value="1"/>
</dbReference>
<dbReference type="GO" id="GO:0061630">
    <property type="term" value="F:ubiquitin protein ligase activity"/>
    <property type="evidence" value="ECO:0007669"/>
    <property type="project" value="UniProtKB-EC"/>
</dbReference>
<dbReference type="Proteomes" id="UP001234989">
    <property type="component" value="Chromosome 3"/>
</dbReference>
<evidence type="ECO:0000256" key="5">
    <source>
        <dbReference type="ARBA" id="ARBA00022786"/>
    </source>
</evidence>
<name>A0AAF0QDW2_SOLVR</name>
<comment type="pathway">
    <text evidence="2">Protein modification; protein ubiquitination.</text>
</comment>
<dbReference type="SUPFAM" id="SSF48371">
    <property type="entry name" value="ARM repeat"/>
    <property type="match status" value="1"/>
</dbReference>
<dbReference type="Gene3D" id="1.25.10.10">
    <property type="entry name" value="Leucine-rich Repeat Variant"/>
    <property type="match status" value="1"/>
</dbReference>
<dbReference type="InterPro" id="IPR003613">
    <property type="entry name" value="Ubox_domain"/>
</dbReference>
<dbReference type="InterPro" id="IPR016024">
    <property type="entry name" value="ARM-type_fold"/>
</dbReference>
<gene>
    <name evidence="7" type="ORF">MTR67_011509</name>
</gene>
<dbReference type="SUPFAM" id="SSF57850">
    <property type="entry name" value="RING/U-box"/>
    <property type="match status" value="1"/>
</dbReference>
<evidence type="ECO:0000313" key="7">
    <source>
        <dbReference type="EMBL" id="WMV18124.1"/>
    </source>
</evidence>
<dbReference type="Pfam" id="PF04564">
    <property type="entry name" value="U-box"/>
    <property type="match status" value="1"/>
</dbReference>
<dbReference type="PANTHER" id="PTHR23315:SF240">
    <property type="entry name" value="U-BOX DOMAIN-CONTAINING PROTEIN 5"/>
    <property type="match status" value="1"/>
</dbReference>
<proteinExistence type="predicted"/>
<evidence type="ECO:0000256" key="4">
    <source>
        <dbReference type="ARBA" id="ARBA00022679"/>
    </source>
</evidence>